<organism evidence="4 5">
    <name type="scientific">Pseudodonghicola flavimaris</name>
    <dbReference type="NCBI Taxonomy" id="3050036"/>
    <lineage>
        <taxon>Bacteria</taxon>
        <taxon>Pseudomonadati</taxon>
        <taxon>Pseudomonadota</taxon>
        <taxon>Alphaproteobacteria</taxon>
        <taxon>Rhodobacterales</taxon>
        <taxon>Paracoccaceae</taxon>
        <taxon>Pseudodonghicola</taxon>
    </lineage>
</organism>
<dbReference type="InterPro" id="IPR032466">
    <property type="entry name" value="Metal_Hydrolase"/>
</dbReference>
<dbReference type="PANTHER" id="PTHR43794:SF11">
    <property type="entry name" value="AMIDOHYDROLASE-RELATED DOMAIN-CONTAINING PROTEIN"/>
    <property type="match status" value="1"/>
</dbReference>
<dbReference type="SUPFAM" id="SSF51338">
    <property type="entry name" value="Composite domain of metallo-dependent hydrolases"/>
    <property type="match status" value="1"/>
</dbReference>
<dbReference type="PANTHER" id="PTHR43794">
    <property type="entry name" value="AMINOHYDROLASE SSNA-RELATED"/>
    <property type="match status" value="1"/>
</dbReference>
<comment type="caution">
    <text evidence="4">The sequence shown here is derived from an EMBL/GenBank/DDBJ whole genome shotgun (WGS) entry which is preliminary data.</text>
</comment>
<keyword evidence="5" id="KW-1185">Reference proteome</keyword>
<keyword evidence="2" id="KW-0378">Hydrolase</keyword>
<evidence type="ECO:0000313" key="4">
    <source>
        <dbReference type="EMBL" id="MDK3018870.1"/>
    </source>
</evidence>
<dbReference type="SUPFAM" id="SSF51556">
    <property type="entry name" value="Metallo-dependent hydrolases"/>
    <property type="match status" value="1"/>
</dbReference>
<feature type="domain" description="Amidohydrolase-related" evidence="3">
    <location>
        <begin position="68"/>
        <end position="437"/>
    </location>
</feature>
<sequence>MTVSPISPLPATAGRTTAVFGSYVLAGAPGATEVLRDRWVILEGDRIAAVSESRPASADLVLDRPGRFVLPGMMNLHNHCFSEAIARSHAEDGVSRRNDQSIVYTVLLPLSKTGAELLTPEERLAVARMGVVQLLLGGASSVMEPFRNTLPEMFDAAAELGIRFWGAPYLFSASDPKAGAEGVEYHSQSAAGTDNAADLRAWNALYDRWQGVDGGRIGLAMSPHATDTCDPDLLRAAAARARELGAPITIHLAQSAGEVATIGQRWQGRTPAEYLDWLGVLGPDLLAAHCVYSSAEDLALMRAREVTVMNCPRVFARTGKTAAFSRFEAAGVRTMVGTDGYNMDLLGELGAAAIVSKTSAGDARSASSPALLHAVTGAGAVALGRPDLGTITPGAKADLTVVDMSHPHLQPHYDPVRSLIALANRANIDSVIVDGRLLVDQGRLTLVDSAALTAAGAAAIHKIWDQPDARAAFAANG</sequence>
<dbReference type="Pfam" id="PF01979">
    <property type="entry name" value="Amidohydro_1"/>
    <property type="match status" value="1"/>
</dbReference>
<evidence type="ECO:0000256" key="2">
    <source>
        <dbReference type="ARBA" id="ARBA00022801"/>
    </source>
</evidence>
<protein>
    <submittedName>
        <fullName evidence="4">Amidohydrolase family protein</fullName>
    </submittedName>
</protein>
<dbReference type="EMBL" id="JASNJD010000010">
    <property type="protein sequence ID" value="MDK3018870.1"/>
    <property type="molecule type" value="Genomic_DNA"/>
</dbReference>
<dbReference type="InterPro" id="IPR050287">
    <property type="entry name" value="MTA/SAH_deaminase"/>
</dbReference>
<dbReference type="Gene3D" id="3.20.20.140">
    <property type="entry name" value="Metal-dependent hydrolases"/>
    <property type="match status" value="1"/>
</dbReference>
<dbReference type="InterPro" id="IPR006680">
    <property type="entry name" value="Amidohydro-rel"/>
</dbReference>
<name>A0ABT7F2Q6_9RHOB</name>
<reference evidence="4 5" key="1">
    <citation type="submission" date="2023-05" db="EMBL/GenBank/DDBJ databases">
        <title>Pseudodonghicola sp. nov.</title>
        <authorList>
            <person name="Huang J."/>
        </authorList>
    </citation>
    <scope>NUCLEOTIDE SEQUENCE [LARGE SCALE GENOMIC DNA]</scope>
    <source>
        <strain evidence="4 5">IC7</strain>
    </source>
</reference>
<gene>
    <name evidence="4" type="ORF">QO033_14390</name>
</gene>
<evidence type="ECO:0000313" key="5">
    <source>
        <dbReference type="Proteomes" id="UP001243757"/>
    </source>
</evidence>
<dbReference type="RefSeq" id="WP_284481676.1">
    <property type="nucleotide sequence ID" value="NZ_JASNJD010000010.1"/>
</dbReference>
<comment type="similarity">
    <text evidence="1">Belongs to the metallo-dependent hydrolases superfamily. ATZ/TRZ family.</text>
</comment>
<dbReference type="Proteomes" id="UP001243757">
    <property type="component" value="Unassembled WGS sequence"/>
</dbReference>
<dbReference type="InterPro" id="IPR011059">
    <property type="entry name" value="Metal-dep_hydrolase_composite"/>
</dbReference>
<evidence type="ECO:0000259" key="3">
    <source>
        <dbReference type="Pfam" id="PF01979"/>
    </source>
</evidence>
<dbReference type="Gene3D" id="2.30.40.10">
    <property type="entry name" value="Urease, subunit C, domain 1"/>
    <property type="match status" value="1"/>
</dbReference>
<evidence type="ECO:0000256" key="1">
    <source>
        <dbReference type="ARBA" id="ARBA00006745"/>
    </source>
</evidence>
<proteinExistence type="inferred from homology"/>
<accession>A0ABT7F2Q6</accession>